<evidence type="ECO:0000313" key="1">
    <source>
        <dbReference type="EMBL" id="KAH6938408.1"/>
    </source>
</evidence>
<accession>A0ACB7SUL5</accession>
<reference evidence="1" key="1">
    <citation type="submission" date="2020-05" db="EMBL/GenBank/DDBJ databases">
        <title>Large-scale comparative analyses of tick genomes elucidate their genetic diversity and vector capacities.</title>
        <authorList>
            <person name="Jia N."/>
            <person name="Wang J."/>
            <person name="Shi W."/>
            <person name="Du L."/>
            <person name="Sun Y."/>
            <person name="Zhan W."/>
            <person name="Jiang J."/>
            <person name="Wang Q."/>
            <person name="Zhang B."/>
            <person name="Ji P."/>
            <person name="Sakyi L.B."/>
            <person name="Cui X."/>
            <person name="Yuan T."/>
            <person name="Jiang B."/>
            <person name="Yang W."/>
            <person name="Lam T.T.-Y."/>
            <person name="Chang Q."/>
            <person name="Ding S."/>
            <person name="Wang X."/>
            <person name="Zhu J."/>
            <person name="Ruan X."/>
            <person name="Zhao L."/>
            <person name="Wei J."/>
            <person name="Que T."/>
            <person name="Du C."/>
            <person name="Cheng J."/>
            <person name="Dai P."/>
            <person name="Han X."/>
            <person name="Huang E."/>
            <person name="Gao Y."/>
            <person name="Liu J."/>
            <person name="Shao H."/>
            <person name="Ye R."/>
            <person name="Li L."/>
            <person name="Wei W."/>
            <person name="Wang X."/>
            <person name="Wang C."/>
            <person name="Yang T."/>
            <person name="Huo Q."/>
            <person name="Li W."/>
            <person name="Guo W."/>
            <person name="Chen H."/>
            <person name="Zhou L."/>
            <person name="Ni X."/>
            <person name="Tian J."/>
            <person name="Zhou Y."/>
            <person name="Sheng Y."/>
            <person name="Liu T."/>
            <person name="Pan Y."/>
            <person name="Xia L."/>
            <person name="Li J."/>
            <person name="Zhao F."/>
            <person name="Cao W."/>
        </authorList>
    </citation>
    <scope>NUCLEOTIDE SEQUENCE</scope>
    <source>
        <strain evidence="1">Hyas-2018</strain>
    </source>
</reference>
<keyword evidence="2" id="KW-1185">Reference proteome</keyword>
<dbReference type="EMBL" id="CM023482">
    <property type="protein sequence ID" value="KAH6938408.1"/>
    <property type="molecule type" value="Genomic_DNA"/>
</dbReference>
<protein>
    <submittedName>
        <fullName evidence="1">Uncharacterized protein</fullName>
    </submittedName>
</protein>
<comment type="caution">
    <text evidence="1">The sequence shown here is derived from an EMBL/GenBank/DDBJ whole genome shotgun (WGS) entry which is preliminary data.</text>
</comment>
<proteinExistence type="predicted"/>
<evidence type="ECO:0000313" key="2">
    <source>
        <dbReference type="Proteomes" id="UP000821845"/>
    </source>
</evidence>
<sequence>MSHSPQHNSAHRKHSGSAAKRNNPKSAGADIRQVNPWHDLDLMELSLPTDDLFGERRRPKAAKGTRQTKRRKKKRKELGGSNVLREDGRQWPRPVRSEMDYRHQDKNTYRGRQISKYNRAESQGDVYARHDDRGQRRRGSGLHARRPGLGNRFDDQERRRMPSRLRGDGGRDRRKPAQDSSIDDYNDWPARRANRHSYASWESYDRDRDEDVAYVRDRPLGAAEAFEIGRDFRRRGVRAKRKTRGHHDLYPSSEERNN</sequence>
<dbReference type="Proteomes" id="UP000821845">
    <property type="component" value="Chromosome 2"/>
</dbReference>
<gene>
    <name evidence="1" type="ORF">HPB50_009138</name>
</gene>
<organism evidence="1 2">
    <name type="scientific">Hyalomma asiaticum</name>
    <name type="common">Tick</name>
    <dbReference type="NCBI Taxonomy" id="266040"/>
    <lineage>
        <taxon>Eukaryota</taxon>
        <taxon>Metazoa</taxon>
        <taxon>Ecdysozoa</taxon>
        <taxon>Arthropoda</taxon>
        <taxon>Chelicerata</taxon>
        <taxon>Arachnida</taxon>
        <taxon>Acari</taxon>
        <taxon>Parasitiformes</taxon>
        <taxon>Ixodida</taxon>
        <taxon>Ixodoidea</taxon>
        <taxon>Ixodidae</taxon>
        <taxon>Hyalomminae</taxon>
        <taxon>Hyalomma</taxon>
    </lineage>
</organism>
<name>A0ACB7SUL5_HYAAI</name>